<protein>
    <submittedName>
        <fullName evidence="1">Uncharacterized protein</fullName>
    </submittedName>
</protein>
<proteinExistence type="predicted"/>
<sequence length="69" mass="7702">MEIYVPIIIKGAKATDLDLRESAYIPPKIQVIESAFNKSKYDPKGIAQMKENLTSPAPIFPPLIAFKIK</sequence>
<dbReference type="KEGG" id="nhi:B1s21160_02955"/>
<organism evidence="1 2">
    <name type="scientific">Candidatus Nanopelagicus hibericus</name>
    <dbReference type="NCBI Taxonomy" id="1884915"/>
    <lineage>
        <taxon>Bacteria</taxon>
        <taxon>Bacillati</taxon>
        <taxon>Actinomycetota</taxon>
        <taxon>Actinomycetes</taxon>
        <taxon>Candidatus Nanopelagicales</taxon>
        <taxon>Candidatus Nanopelagicaceae</taxon>
        <taxon>Candidatus Nanopelagicus</taxon>
    </lineage>
</organism>
<name>A0A249K932_9ACTN</name>
<reference evidence="1 2" key="1">
    <citation type="submission" date="2016-07" db="EMBL/GenBank/DDBJ databases">
        <title>High microdiversification within the ubiquitous acI lineage of Actinobacteria.</title>
        <authorList>
            <person name="Neuenschwander S.M."/>
            <person name="Salcher M."/>
            <person name="Ghai R."/>
            <person name="Pernthaler J."/>
        </authorList>
    </citation>
    <scope>NUCLEOTIDE SEQUENCE [LARGE SCALE GENOMIC DNA]</scope>
    <source>
        <strain evidence="1">MMS-21-160</strain>
    </source>
</reference>
<keyword evidence="2" id="KW-1185">Reference proteome</keyword>
<gene>
    <name evidence="1" type="ORF">B1s21160_02955</name>
</gene>
<evidence type="ECO:0000313" key="2">
    <source>
        <dbReference type="Proteomes" id="UP000217171"/>
    </source>
</evidence>
<dbReference type="AlphaFoldDB" id="A0A249K932"/>
<dbReference type="EMBL" id="CP016771">
    <property type="protein sequence ID" value="ASY13297.1"/>
    <property type="molecule type" value="Genomic_DNA"/>
</dbReference>
<dbReference type="Proteomes" id="UP000217171">
    <property type="component" value="Chromosome"/>
</dbReference>
<evidence type="ECO:0000313" key="1">
    <source>
        <dbReference type="EMBL" id="ASY13297.1"/>
    </source>
</evidence>
<accession>A0A249K932</accession>